<name>A0A493T8N1_ANAPP</name>
<protein>
    <submittedName>
        <fullName evidence="3">Coiled-coil domain containing 71 like</fullName>
    </submittedName>
</protein>
<evidence type="ECO:0000256" key="1">
    <source>
        <dbReference type="ARBA" id="ARBA00022553"/>
    </source>
</evidence>
<dbReference type="PANTHER" id="PTHR14484:SF1">
    <property type="entry name" value="COILED-COIL DOMAIN-CONTAINING PROTEIN 71L"/>
    <property type="match status" value="1"/>
</dbReference>
<reference evidence="3 4" key="1">
    <citation type="submission" date="2017-10" db="EMBL/GenBank/DDBJ databases">
        <title>A new Pekin duck reference genome.</title>
        <authorList>
            <person name="Hou Z.-C."/>
            <person name="Zhou Z.-K."/>
            <person name="Zhu F."/>
            <person name="Hou S.-S."/>
        </authorList>
    </citation>
    <scope>NUCLEOTIDE SEQUENCE [LARGE SCALE GENOMIC DNA]</scope>
</reference>
<dbReference type="Proteomes" id="UP000016666">
    <property type="component" value="Chromosome 1"/>
</dbReference>
<feature type="compositionally biased region" description="Basic residues" evidence="2">
    <location>
        <begin position="313"/>
        <end position="332"/>
    </location>
</feature>
<keyword evidence="1" id="KW-0597">Phosphoprotein</keyword>
<dbReference type="Ensembl" id="ENSAPLT00000023800.1">
    <property type="protein sequence ID" value="ENSAPLP00000022231.1"/>
    <property type="gene ID" value="ENSAPLG00000030021.1"/>
</dbReference>
<dbReference type="AlphaFoldDB" id="A0A493T8N1"/>
<reference evidence="3" key="3">
    <citation type="submission" date="2025-09" db="UniProtKB">
        <authorList>
            <consortium name="Ensembl"/>
        </authorList>
    </citation>
    <scope>IDENTIFICATION</scope>
</reference>
<feature type="compositionally biased region" description="Acidic residues" evidence="2">
    <location>
        <begin position="367"/>
        <end position="376"/>
    </location>
</feature>
<accession>A0A493T8N1</accession>
<sequence length="453" mass="48271">MPPAGHMAAHGDMRDPPAPRRCPSGHALPREPSTTAGASPALGDEAPLSTPGGLHLAPLIEEPPEPPEGRSQRAEGGVWGRRHAFQTGQPPGAEGGRAAAQSPPGTLKRHFVPGGRDRSALPAGGRAVAEERRAPGWRSGARPLFASPRLLRAPPPPFFFFPRPSASMTRSRKQAALERGAGRMNHEAGSAAEGAREEVAVEAAAGAAAAAAAAAADGGGAAAAAWGLQGEAEKVVYSRSQVSFAGTKALSDALKLFMPKSTEFMSSDSELWNFLCSLKHEFSPVILRSKDVYGYASCRAVVPDPPPPSSERPRRRPGKRRLPAAAAAKRRAVAAGGSAKRRRRRRRRRRGRGWQRQAAAVPGEKEEKEEEEEEDSERGAPAEGPAWEPFGGRSLEEIWQAATPRLTSFPTIRVRGSVWSRRSLAAALRRAQRILGVDLAPVVRVRRLPVAPS</sequence>
<gene>
    <name evidence="3" type="primary">CCDC71L</name>
</gene>
<feature type="compositionally biased region" description="Basic and acidic residues" evidence="2">
    <location>
        <begin position="9"/>
        <end position="18"/>
    </location>
</feature>
<dbReference type="PANTHER" id="PTHR14484">
    <property type="entry name" value="COILED-COIL DOMAIN-CONTAINING PROTEIN 71"/>
    <property type="match status" value="1"/>
</dbReference>
<reference evidence="3" key="2">
    <citation type="submission" date="2025-08" db="UniProtKB">
        <authorList>
            <consortium name="Ensembl"/>
        </authorList>
    </citation>
    <scope>IDENTIFICATION</scope>
</reference>
<proteinExistence type="predicted"/>
<dbReference type="Pfam" id="PF15374">
    <property type="entry name" value="CCDC71L"/>
    <property type="match status" value="1"/>
</dbReference>
<feature type="region of interest" description="Disordered" evidence="2">
    <location>
        <begin position="299"/>
        <end position="389"/>
    </location>
</feature>
<organism evidence="3 4">
    <name type="scientific">Anas platyrhynchos platyrhynchos</name>
    <name type="common">Northern mallard</name>
    <dbReference type="NCBI Taxonomy" id="8840"/>
    <lineage>
        <taxon>Eukaryota</taxon>
        <taxon>Metazoa</taxon>
        <taxon>Chordata</taxon>
        <taxon>Craniata</taxon>
        <taxon>Vertebrata</taxon>
        <taxon>Euteleostomi</taxon>
        <taxon>Archelosauria</taxon>
        <taxon>Archosauria</taxon>
        <taxon>Dinosauria</taxon>
        <taxon>Saurischia</taxon>
        <taxon>Theropoda</taxon>
        <taxon>Coelurosauria</taxon>
        <taxon>Aves</taxon>
        <taxon>Neognathae</taxon>
        <taxon>Galloanserae</taxon>
        <taxon>Anseriformes</taxon>
        <taxon>Anatidae</taxon>
        <taxon>Anatinae</taxon>
        <taxon>Anas</taxon>
    </lineage>
</organism>
<evidence type="ECO:0000313" key="4">
    <source>
        <dbReference type="Proteomes" id="UP000016666"/>
    </source>
</evidence>
<evidence type="ECO:0000313" key="3">
    <source>
        <dbReference type="Ensembl" id="ENSAPLP00000022231.1"/>
    </source>
</evidence>
<dbReference type="GeneTree" id="ENSGT00940000155306"/>
<feature type="region of interest" description="Disordered" evidence="2">
    <location>
        <begin position="1"/>
        <end position="142"/>
    </location>
</feature>
<keyword evidence="4" id="KW-1185">Reference proteome</keyword>
<feature type="compositionally biased region" description="Basic residues" evidence="2">
    <location>
        <begin position="339"/>
        <end position="353"/>
    </location>
</feature>
<dbReference type="InterPro" id="IPR026695">
    <property type="entry name" value="Ccdc71/71L"/>
</dbReference>
<evidence type="ECO:0000256" key="2">
    <source>
        <dbReference type="SAM" id="MobiDB-lite"/>
    </source>
</evidence>